<dbReference type="Pfam" id="PF06477">
    <property type="entry name" value="DUF1091"/>
    <property type="match status" value="1"/>
</dbReference>
<keyword evidence="1" id="KW-0732">Signal</keyword>
<organism evidence="2 3">
    <name type="scientific">Drosophila kikkawai</name>
    <name type="common">Fruit fly</name>
    <dbReference type="NCBI Taxonomy" id="30033"/>
    <lineage>
        <taxon>Eukaryota</taxon>
        <taxon>Metazoa</taxon>
        <taxon>Ecdysozoa</taxon>
        <taxon>Arthropoda</taxon>
        <taxon>Hexapoda</taxon>
        <taxon>Insecta</taxon>
        <taxon>Pterygota</taxon>
        <taxon>Neoptera</taxon>
        <taxon>Endopterygota</taxon>
        <taxon>Diptera</taxon>
        <taxon>Brachycera</taxon>
        <taxon>Muscomorpha</taxon>
        <taxon>Ephydroidea</taxon>
        <taxon>Drosophilidae</taxon>
        <taxon>Drosophila</taxon>
        <taxon>Sophophora</taxon>
    </lineage>
</organism>
<dbReference type="InterPro" id="IPR010512">
    <property type="entry name" value="DUF1091"/>
</dbReference>
<feature type="chain" id="PRO_5027814089" evidence="1">
    <location>
        <begin position="22"/>
        <end position="174"/>
    </location>
</feature>
<name>A0A6P4IXC5_DROKI</name>
<evidence type="ECO:0000313" key="3">
    <source>
        <dbReference type="RefSeq" id="XP_017027994.1"/>
    </source>
</evidence>
<accession>A0A6P4IXC5</accession>
<reference evidence="3" key="1">
    <citation type="submission" date="2025-08" db="UniProtKB">
        <authorList>
            <consortium name="RefSeq"/>
        </authorList>
    </citation>
    <scope>IDENTIFICATION</scope>
    <source>
        <strain evidence="3">14028-0561.14</strain>
        <tissue evidence="3">Whole fly</tissue>
    </source>
</reference>
<dbReference type="Proteomes" id="UP001652661">
    <property type="component" value="Chromosome 3L"/>
</dbReference>
<evidence type="ECO:0000256" key="1">
    <source>
        <dbReference type="SAM" id="SignalP"/>
    </source>
</evidence>
<proteinExistence type="predicted"/>
<dbReference type="GeneID" id="108078585"/>
<evidence type="ECO:0000313" key="2">
    <source>
        <dbReference type="Proteomes" id="UP001652661"/>
    </source>
</evidence>
<dbReference type="AlphaFoldDB" id="A0A6P4IXC5"/>
<dbReference type="OrthoDB" id="7789165at2759"/>
<feature type="signal peptide" evidence="1">
    <location>
        <begin position="1"/>
        <end position="21"/>
    </location>
</feature>
<protein>
    <submittedName>
        <fullName evidence="3">Uncharacterized protein</fullName>
    </submittedName>
</protein>
<sequence>MRTGLIVGVIWVFLWPRLVHGGFVLQNVICESLDASYAEFKRCEMKVVRRGVASFYMLVKLHKLPINSVDVNVSLFKRSNGYRPFLFNQTVDYCYYMRNPQAHPLIYMLHKVLFKKTNMNHSCPFDHDLRVDDFTYDQNDLLDLPLPSGDYMLKILYASYKTWRISTKVYMKKN</sequence>
<dbReference type="RefSeq" id="XP_017027994.1">
    <property type="nucleotide sequence ID" value="XM_017172505.1"/>
</dbReference>
<keyword evidence="2" id="KW-1185">Reference proteome</keyword>
<gene>
    <name evidence="3" type="primary">LOC108078585</name>
</gene>
<dbReference type="SMART" id="SM00697">
    <property type="entry name" value="DM8"/>
    <property type="match status" value="1"/>
</dbReference>
<dbReference type="PANTHER" id="PTHR20898">
    <property type="entry name" value="DAEDALUS ON 3-RELATED-RELATED"/>
    <property type="match status" value="1"/>
</dbReference>
<dbReference type="PANTHER" id="PTHR20898:SF0">
    <property type="entry name" value="DAEDALUS ON 3-RELATED"/>
    <property type="match status" value="1"/>
</dbReference>